<keyword evidence="2" id="KW-1185">Reference proteome</keyword>
<organism evidence="1 2">
    <name type="scientific">Dreissena polymorpha</name>
    <name type="common">Zebra mussel</name>
    <name type="synonym">Mytilus polymorpha</name>
    <dbReference type="NCBI Taxonomy" id="45954"/>
    <lineage>
        <taxon>Eukaryota</taxon>
        <taxon>Metazoa</taxon>
        <taxon>Spiralia</taxon>
        <taxon>Lophotrochozoa</taxon>
        <taxon>Mollusca</taxon>
        <taxon>Bivalvia</taxon>
        <taxon>Autobranchia</taxon>
        <taxon>Heteroconchia</taxon>
        <taxon>Euheterodonta</taxon>
        <taxon>Imparidentia</taxon>
        <taxon>Neoheterodontei</taxon>
        <taxon>Myida</taxon>
        <taxon>Dreissenoidea</taxon>
        <taxon>Dreissenidae</taxon>
        <taxon>Dreissena</taxon>
    </lineage>
</organism>
<comment type="caution">
    <text evidence="1">The sequence shown here is derived from an EMBL/GenBank/DDBJ whole genome shotgun (WGS) entry which is preliminary data.</text>
</comment>
<reference evidence="1" key="2">
    <citation type="submission" date="2020-11" db="EMBL/GenBank/DDBJ databases">
        <authorList>
            <person name="McCartney M.A."/>
            <person name="Auch B."/>
            <person name="Kono T."/>
            <person name="Mallez S."/>
            <person name="Becker A."/>
            <person name="Gohl D.M."/>
            <person name="Silverstein K.A.T."/>
            <person name="Koren S."/>
            <person name="Bechman K.B."/>
            <person name="Herman A."/>
            <person name="Abrahante J.E."/>
            <person name="Garbe J."/>
        </authorList>
    </citation>
    <scope>NUCLEOTIDE SEQUENCE</scope>
    <source>
        <strain evidence="1">Duluth1</strain>
        <tissue evidence="1">Whole animal</tissue>
    </source>
</reference>
<dbReference type="EMBL" id="JAIWYP010000006">
    <property type="protein sequence ID" value="KAH3814571.1"/>
    <property type="molecule type" value="Genomic_DNA"/>
</dbReference>
<dbReference type="Proteomes" id="UP000828390">
    <property type="component" value="Unassembled WGS sequence"/>
</dbReference>
<sequence length="104" mass="12230">MQFCEAHVSKQLSDLNYRIKKRLLKYDEDELCAMPLSMMDPSLDARLHKFYVNPGITDVCKKTNTPVQRLTLCGQRNRYFYAGRTRCRENFIKRETYAKLVSGT</sequence>
<gene>
    <name evidence="1" type="ORF">DPMN_143075</name>
</gene>
<reference evidence="1" key="1">
    <citation type="journal article" date="2019" name="bioRxiv">
        <title>The Genome of the Zebra Mussel, Dreissena polymorpha: A Resource for Invasive Species Research.</title>
        <authorList>
            <person name="McCartney M.A."/>
            <person name="Auch B."/>
            <person name="Kono T."/>
            <person name="Mallez S."/>
            <person name="Zhang Y."/>
            <person name="Obille A."/>
            <person name="Becker A."/>
            <person name="Abrahante J.E."/>
            <person name="Garbe J."/>
            <person name="Badalamenti J.P."/>
            <person name="Herman A."/>
            <person name="Mangelson H."/>
            <person name="Liachko I."/>
            <person name="Sullivan S."/>
            <person name="Sone E.D."/>
            <person name="Koren S."/>
            <person name="Silverstein K.A.T."/>
            <person name="Beckman K.B."/>
            <person name="Gohl D.M."/>
        </authorList>
    </citation>
    <scope>NUCLEOTIDE SEQUENCE</scope>
    <source>
        <strain evidence="1">Duluth1</strain>
        <tissue evidence="1">Whole animal</tissue>
    </source>
</reference>
<proteinExistence type="predicted"/>
<name>A0A9D4GFJ9_DREPO</name>
<accession>A0A9D4GFJ9</accession>
<dbReference type="AlphaFoldDB" id="A0A9D4GFJ9"/>
<protein>
    <submittedName>
        <fullName evidence="1">Uncharacterized protein</fullName>
    </submittedName>
</protein>
<evidence type="ECO:0000313" key="1">
    <source>
        <dbReference type="EMBL" id="KAH3814571.1"/>
    </source>
</evidence>
<evidence type="ECO:0000313" key="2">
    <source>
        <dbReference type="Proteomes" id="UP000828390"/>
    </source>
</evidence>